<keyword evidence="1" id="KW-0812">Transmembrane</keyword>
<protein>
    <submittedName>
        <fullName evidence="2">Uncharacterized protein</fullName>
    </submittedName>
</protein>
<keyword evidence="3" id="KW-1185">Reference proteome</keyword>
<accession>A0A1G7KYZ3</accession>
<gene>
    <name evidence="2" type="ORF">SAMN04487992_11471</name>
</gene>
<proteinExistence type="predicted"/>
<dbReference type="EMBL" id="FNBD01000014">
    <property type="protein sequence ID" value="SDF42080.1"/>
    <property type="molecule type" value="Genomic_DNA"/>
</dbReference>
<reference evidence="3" key="1">
    <citation type="submission" date="2016-10" db="EMBL/GenBank/DDBJ databases">
        <authorList>
            <person name="Varghese N."/>
            <person name="Submissions S."/>
        </authorList>
    </citation>
    <scope>NUCLEOTIDE SEQUENCE [LARGE SCALE GENOMIC DNA]</scope>
    <source>
        <strain evidence="3">DSM 24729</strain>
    </source>
</reference>
<dbReference type="AlphaFoldDB" id="A0A1G7KYZ3"/>
<evidence type="ECO:0000313" key="2">
    <source>
        <dbReference type="EMBL" id="SDF42080.1"/>
    </source>
</evidence>
<dbReference type="Proteomes" id="UP000182114">
    <property type="component" value="Unassembled WGS sequence"/>
</dbReference>
<keyword evidence="1" id="KW-0472">Membrane</keyword>
<keyword evidence="1" id="KW-1133">Transmembrane helix</keyword>
<feature type="transmembrane region" description="Helical" evidence="1">
    <location>
        <begin position="66"/>
        <end position="85"/>
    </location>
</feature>
<organism evidence="2 3">
    <name type="scientific">Cellulophaga baltica</name>
    <dbReference type="NCBI Taxonomy" id="76594"/>
    <lineage>
        <taxon>Bacteria</taxon>
        <taxon>Pseudomonadati</taxon>
        <taxon>Bacteroidota</taxon>
        <taxon>Flavobacteriia</taxon>
        <taxon>Flavobacteriales</taxon>
        <taxon>Flavobacteriaceae</taxon>
        <taxon>Cellulophaga</taxon>
    </lineage>
</organism>
<evidence type="ECO:0000313" key="3">
    <source>
        <dbReference type="Proteomes" id="UP000182114"/>
    </source>
</evidence>
<name>A0A1G7KYZ3_9FLAO</name>
<sequence>MFFAPVQHLYNKLTDQIQLSFSFNFIYYYLDRVERLGDIVANWLYQSRRELKLLFLNQESISTNTISIFLIVLFAIVPLSVFFLISGSKFSLVQIIGSYLFVVLLFILSLVAVIAWYKLQELLKSNAQGFSFESLSLSRIDADFFGFDQEDLQNLLRLVNGLPVEQKIVIRETPRNKQSGNIRFLFTLLDLIVRGGIFRTGTKLKESLNVLIMERFTFQNSDINPSTLPSSYSKWCSSTEAGSYDEVRKEISKALGTL</sequence>
<evidence type="ECO:0000256" key="1">
    <source>
        <dbReference type="SAM" id="Phobius"/>
    </source>
</evidence>
<feature type="transmembrane region" description="Helical" evidence="1">
    <location>
        <begin position="97"/>
        <end position="117"/>
    </location>
</feature>
<dbReference type="eggNOG" id="ENOG502ZCHW">
    <property type="taxonomic scope" value="Bacteria"/>
</dbReference>